<name>A0ABP7AQ11_9ACTN</name>
<sequence>MTAQAAVPVAGEPPAGSVPSPAERLRGWVFTPVPLARVALMRVVVYLFVVYDLFYVVNDPPHLAQNSAVLYRPIRIRTWLDLPTPSSGYVLTERAVVIAACALVITGVLLRLPRWLTALAGVVVAAGFTDWVSIGMSYSKVDHDHFALIMAVWVLPTVGTTLLRGRGAGLRSEAAGWALLCIQVGCVATYFLSAVAKVRYGGWDWVTGSTFAWAMTRRGTGLGRALLDPPWILTASQFLIFAIEVCSPVILWARGRVRYLMVLGFMVFHLSTYLAMKIHFLPLVICLLAFLPLEIVLQRREKPVP</sequence>
<comment type="caution">
    <text evidence="3">The sequence shown here is derived from an EMBL/GenBank/DDBJ whole genome shotgun (WGS) entry which is preliminary data.</text>
</comment>
<proteinExistence type="predicted"/>
<feature type="transmembrane region" description="Helical" evidence="2">
    <location>
        <begin position="231"/>
        <end position="250"/>
    </location>
</feature>
<feature type="transmembrane region" description="Helical" evidence="2">
    <location>
        <begin position="257"/>
        <end position="274"/>
    </location>
</feature>
<accession>A0ABP7AQ11</accession>
<feature type="transmembrane region" description="Helical" evidence="2">
    <location>
        <begin position="39"/>
        <end position="57"/>
    </location>
</feature>
<evidence type="ECO:0000256" key="1">
    <source>
        <dbReference type="SAM" id="MobiDB-lite"/>
    </source>
</evidence>
<gene>
    <name evidence="3" type="ORF">GCM10022223_66140</name>
</gene>
<dbReference type="RefSeq" id="WP_231481516.1">
    <property type="nucleotide sequence ID" value="NZ_BAAAZO010000012.1"/>
</dbReference>
<feature type="region of interest" description="Disordered" evidence="1">
    <location>
        <begin position="1"/>
        <end position="20"/>
    </location>
</feature>
<dbReference type="Proteomes" id="UP001501074">
    <property type="component" value="Unassembled WGS sequence"/>
</dbReference>
<feature type="transmembrane region" description="Helical" evidence="2">
    <location>
        <begin position="89"/>
        <end position="110"/>
    </location>
</feature>
<protein>
    <submittedName>
        <fullName evidence="3">HTTM domain-containing protein</fullName>
    </submittedName>
</protein>
<evidence type="ECO:0000313" key="4">
    <source>
        <dbReference type="Proteomes" id="UP001501074"/>
    </source>
</evidence>
<dbReference type="EMBL" id="BAAAZO010000012">
    <property type="protein sequence ID" value="GAA3637997.1"/>
    <property type="molecule type" value="Genomic_DNA"/>
</dbReference>
<feature type="transmembrane region" description="Helical" evidence="2">
    <location>
        <begin position="115"/>
        <end position="134"/>
    </location>
</feature>
<keyword evidence="2" id="KW-1133">Transmembrane helix</keyword>
<feature type="compositionally biased region" description="Low complexity" evidence="1">
    <location>
        <begin position="1"/>
        <end position="19"/>
    </location>
</feature>
<organism evidence="3 4">
    <name type="scientific">Kineosporia mesophila</name>
    <dbReference type="NCBI Taxonomy" id="566012"/>
    <lineage>
        <taxon>Bacteria</taxon>
        <taxon>Bacillati</taxon>
        <taxon>Actinomycetota</taxon>
        <taxon>Actinomycetes</taxon>
        <taxon>Kineosporiales</taxon>
        <taxon>Kineosporiaceae</taxon>
        <taxon>Kineosporia</taxon>
    </lineage>
</organism>
<evidence type="ECO:0000313" key="3">
    <source>
        <dbReference type="EMBL" id="GAA3637997.1"/>
    </source>
</evidence>
<feature type="transmembrane region" description="Helical" evidence="2">
    <location>
        <begin position="175"/>
        <end position="196"/>
    </location>
</feature>
<keyword evidence="4" id="KW-1185">Reference proteome</keyword>
<keyword evidence="2" id="KW-0472">Membrane</keyword>
<feature type="transmembrane region" description="Helical" evidence="2">
    <location>
        <begin position="280"/>
        <end position="297"/>
    </location>
</feature>
<feature type="transmembrane region" description="Helical" evidence="2">
    <location>
        <begin position="146"/>
        <end position="163"/>
    </location>
</feature>
<evidence type="ECO:0000256" key="2">
    <source>
        <dbReference type="SAM" id="Phobius"/>
    </source>
</evidence>
<keyword evidence="2" id="KW-0812">Transmembrane</keyword>
<reference evidence="4" key="1">
    <citation type="journal article" date="2019" name="Int. J. Syst. Evol. Microbiol.">
        <title>The Global Catalogue of Microorganisms (GCM) 10K type strain sequencing project: providing services to taxonomists for standard genome sequencing and annotation.</title>
        <authorList>
            <consortium name="The Broad Institute Genomics Platform"/>
            <consortium name="The Broad Institute Genome Sequencing Center for Infectious Disease"/>
            <person name="Wu L."/>
            <person name="Ma J."/>
        </authorList>
    </citation>
    <scope>NUCLEOTIDE SEQUENCE [LARGE SCALE GENOMIC DNA]</scope>
    <source>
        <strain evidence="4">JCM 16902</strain>
    </source>
</reference>